<dbReference type="Proteomes" id="UP001189429">
    <property type="component" value="Unassembled WGS sequence"/>
</dbReference>
<organism evidence="1 2">
    <name type="scientific">Prorocentrum cordatum</name>
    <dbReference type="NCBI Taxonomy" id="2364126"/>
    <lineage>
        <taxon>Eukaryota</taxon>
        <taxon>Sar</taxon>
        <taxon>Alveolata</taxon>
        <taxon>Dinophyceae</taxon>
        <taxon>Prorocentrales</taxon>
        <taxon>Prorocentraceae</taxon>
        <taxon>Prorocentrum</taxon>
    </lineage>
</organism>
<comment type="caution">
    <text evidence="1">The sequence shown here is derived from an EMBL/GenBank/DDBJ whole genome shotgun (WGS) entry which is preliminary data.</text>
</comment>
<name>A0ABN9SL94_9DINO</name>
<accession>A0ABN9SL94</accession>
<dbReference type="EMBL" id="CAUYUJ010011736">
    <property type="protein sequence ID" value="CAK0832496.1"/>
    <property type="molecule type" value="Genomic_DNA"/>
</dbReference>
<protein>
    <submittedName>
        <fullName evidence="1">Uncharacterized protein</fullName>
    </submittedName>
</protein>
<reference evidence="1" key="1">
    <citation type="submission" date="2023-10" db="EMBL/GenBank/DDBJ databases">
        <authorList>
            <person name="Chen Y."/>
            <person name="Shah S."/>
            <person name="Dougan E. K."/>
            <person name="Thang M."/>
            <person name="Chan C."/>
        </authorList>
    </citation>
    <scope>NUCLEOTIDE SEQUENCE [LARGE SCALE GENOMIC DNA]</scope>
</reference>
<feature type="non-terminal residue" evidence="1">
    <location>
        <position position="248"/>
    </location>
</feature>
<evidence type="ECO:0000313" key="2">
    <source>
        <dbReference type="Proteomes" id="UP001189429"/>
    </source>
</evidence>
<keyword evidence="2" id="KW-1185">Reference proteome</keyword>
<proteinExistence type="predicted"/>
<gene>
    <name evidence="1" type="ORF">PCOR1329_LOCUS30496</name>
</gene>
<sequence length="248" mass="27849">MDLLDALTEKPVVVNREHHPLPVRCPPPPLLPVRVNIPYTRSDPCQLAAAYEFDYRWECDPKELGNGYCGGKKWHFDLAPPCPKDGIEVNIKVLKLQGVASLEVLCNLSCTRDLRLFTKLSVHAMMKHIWSSFKLLFVVDLIHEAVAVVVLVCWTRSAPVSSDLVRRLLWSVVASQGLSECLMLVTTAWRCMRVLEPSGFMQWAWLMKHRMVVSGFTVVLAAISQEEYWPPASTGASAVLAASSLLHW</sequence>
<evidence type="ECO:0000313" key="1">
    <source>
        <dbReference type="EMBL" id="CAK0832496.1"/>
    </source>
</evidence>